<organism evidence="2 4">
    <name type="scientific">Trichococcus ilyis</name>
    <dbReference type="NCBI Taxonomy" id="640938"/>
    <lineage>
        <taxon>Bacteria</taxon>
        <taxon>Bacillati</taxon>
        <taxon>Bacillota</taxon>
        <taxon>Bacilli</taxon>
        <taxon>Lactobacillales</taxon>
        <taxon>Carnobacteriaceae</taxon>
        <taxon>Trichococcus</taxon>
    </lineage>
</organism>
<dbReference type="PANTHER" id="PTHR40078">
    <property type="entry name" value="INTEGRAL MEMBRANE PROTEIN-RELATED"/>
    <property type="match status" value="1"/>
</dbReference>
<evidence type="ECO:0000313" key="3">
    <source>
        <dbReference type="EMBL" id="SEI72408.1"/>
    </source>
</evidence>
<dbReference type="Proteomes" id="UP000076878">
    <property type="component" value="Unassembled WGS sequence"/>
</dbReference>
<dbReference type="EMBL" id="FJNB01000005">
    <property type="protein sequence ID" value="CZQ90909.1"/>
    <property type="molecule type" value="Genomic_DNA"/>
</dbReference>
<sequence length="208" mass="22397">MLSLNSNTILRAGITLTGTTIISFGIAWMRFSGMGTDPFVTMNIGISHITSVDFGTVQMLANLVILLLMLIYSPLWIHLGTVLGIFFVGYFSDYVLVWLQIFPDTLAVRIVALAIGLLACCFGVAVYMTAGMGIAPYDALGMILVDKIGPKVTYREIRIVTDICCVAVGFVLGAQVGIGTFITAFLTGPLINFFRKIIGASLAVSQVR</sequence>
<accession>A0A143YK40</accession>
<reference evidence="3 5" key="2">
    <citation type="submission" date="2016-10" db="EMBL/GenBank/DDBJ databases">
        <authorList>
            <person name="Varghese N."/>
            <person name="Submissions S."/>
        </authorList>
    </citation>
    <scope>NUCLEOTIDE SEQUENCE [LARGE SCALE GENOMIC DNA]</scope>
    <source>
        <strain evidence="3 5">DSM 22150</strain>
    </source>
</reference>
<feature type="transmembrane region" description="Helical" evidence="1">
    <location>
        <begin position="12"/>
        <end position="31"/>
    </location>
</feature>
<evidence type="ECO:0000313" key="2">
    <source>
        <dbReference type="EMBL" id="CZQ90909.1"/>
    </source>
</evidence>
<keyword evidence="5" id="KW-1185">Reference proteome</keyword>
<evidence type="ECO:0000313" key="5">
    <source>
        <dbReference type="Proteomes" id="UP000199280"/>
    </source>
</evidence>
<keyword evidence="1" id="KW-1133">Transmembrane helix</keyword>
<dbReference type="PANTHER" id="PTHR40078:SF1">
    <property type="entry name" value="INTEGRAL MEMBRANE PROTEIN"/>
    <property type="match status" value="1"/>
</dbReference>
<dbReference type="AlphaFoldDB" id="A0A143YK40"/>
<dbReference type="InterPro" id="IPR038750">
    <property type="entry name" value="YczE/YyaS-like"/>
</dbReference>
<dbReference type="Pfam" id="PF19700">
    <property type="entry name" value="DUF6198"/>
    <property type="match status" value="1"/>
</dbReference>
<keyword evidence="1" id="KW-0812">Transmembrane</keyword>
<gene>
    <name evidence="3" type="ORF">SAMN05216375_10336</name>
    <name evidence="2" type="ORF">TR210_906</name>
</gene>
<feature type="transmembrane region" description="Helical" evidence="1">
    <location>
        <begin position="157"/>
        <end position="186"/>
    </location>
</feature>
<feature type="transmembrane region" description="Helical" evidence="1">
    <location>
        <begin position="111"/>
        <end position="137"/>
    </location>
</feature>
<dbReference type="STRING" id="640938.TR210_906"/>
<dbReference type="Proteomes" id="UP000199280">
    <property type="component" value="Unassembled WGS sequence"/>
</dbReference>
<evidence type="ECO:0000313" key="4">
    <source>
        <dbReference type="Proteomes" id="UP000076878"/>
    </source>
</evidence>
<protein>
    <submittedName>
        <fullName evidence="3">Uncharacterized membrane protein YczE</fullName>
    </submittedName>
</protein>
<name>A0A143YK40_9LACT</name>
<dbReference type="EMBL" id="FNYT01000003">
    <property type="protein sequence ID" value="SEI72408.1"/>
    <property type="molecule type" value="Genomic_DNA"/>
</dbReference>
<evidence type="ECO:0000256" key="1">
    <source>
        <dbReference type="SAM" id="Phobius"/>
    </source>
</evidence>
<feature type="transmembrane region" description="Helical" evidence="1">
    <location>
        <begin position="52"/>
        <end position="71"/>
    </location>
</feature>
<reference evidence="2 4" key="1">
    <citation type="submission" date="2016-02" db="EMBL/GenBank/DDBJ databases">
        <authorList>
            <person name="Wen L."/>
            <person name="He K."/>
            <person name="Yang H."/>
        </authorList>
    </citation>
    <scope>NUCLEOTIDE SEQUENCE [LARGE SCALE GENOMIC DNA]</scope>
    <source>
        <strain evidence="2">Trichococcus_R210</strain>
    </source>
</reference>
<keyword evidence="1" id="KW-0472">Membrane</keyword>
<proteinExistence type="predicted"/>
<feature type="transmembrane region" description="Helical" evidence="1">
    <location>
        <begin position="77"/>
        <end position="99"/>
    </location>
</feature>